<evidence type="ECO:0000256" key="5">
    <source>
        <dbReference type="PROSITE-ProRule" id="PRU00042"/>
    </source>
</evidence>
<evidence type="ECO:0000256" key="2">
    <source>
        <dbReference type="ARBA" id="ARBA00022737"/>
    </source>
</evidence>
<evidence type="ECO:0000256" key="1">
    <source>
        <dbReference type="ARBA" id="ARBA00022723"/>
    </source>
</evidence>
<proteinExistence type="predicted"/>
<dbReference type="Gene3D" id="3.30.160.60">
    <property type="entry name" value="Classic Zinc Finger"/>
    <property type="match status" value="1"/>
</dbReference>
<dbReference type="InterPro" id="IPR013087">
    <property type="entry name" value="Znf_C2H2_type"/>
</dbReference>
<keyword evidence="3 5" id="KW-0863">Zinc-finger</keyword>
<dbReference type="PROSITE" id="PS00028">
    <property type="entry name" value="ZINC_FINGER_C2H2_1"/>
    <property type="match status" value="1"/>
</dbReference>
<evidence type="ECO:0000313" key="9">
    <source>
        <dbReference type="Proteomes" id="UP001278766"/>
    </source>
</evidence>
<keyword evidence="4" id="KW-0862">Zinc</keyword>
<dbReference type="PANTHER" id="PTHR24409:SF356">
    <property type="entry name" value="C2H2 FINGER DOMAIN TRANSCRIPTION FACTOR (EUROFUNG)"/>
    <property type="match status" value="1"/>
</dbReference>
<sequence>MTVTCKECKIEVASRAALAEHWREKREGGKKHYHCRQKPFQANLLEFHAAKQDLGCPGCHERFLSASGLIEHIEKNRCTRVRNDDYAARREEKLAFTRELERREYEDPDLPGPRPGLPGSSATGNGALDFTQYLSVATNIGVKAHPAGKQLASAWAAKKNLFPDAPAPVRPPPGEDVQPVVAKESRWSEHDPRNPGWNARKYFVTYLNKYKCPHDRCPKSFPSVAGLRGHLLSGPHTGLHKVQCPRCFKWFNTMAAITAHAESQSVRCDLHRTDGYRQLLDQMTAGMIDTAGKHEDGTLKYTVPDAARQYFGTSQGKWAAEVRKQQRGWGSTDEAEGDGGEQAPKQD</sequence>
<reference evidence="8" key="1">
    <citation type="journal article" date="2023" name="Mol. Phylogenet. Evol.">
        <title>Genome-scale phylogeny and comparative genomics of the fungal order Sordariales.</title>
        <authorList>
            <person name="Hensen N."/>
            <person name="Bonometti L."/>
            <person name="Westerberg I."/>
            <person name="Brannstrom I.O."/>
            <person name="Guillou S."/>
            <person name="Cros-Aarteil S."/>
            <person name="Calhoun S."/>
            <person name="Haridas S."/>
            <person name="Kuo A."/>
            <person name="Mondo S."/>
            <person name="Pangilinan J."/>
            <person name="Riley R."/>
            <person name="LaButti K."/>
            <person name="Andreopoulos B."/>
            <person name="Lipzen A."/>
            <person name="Chen C."/>
            <person name="Yan M."/>
            <person name="Daum C."/>
            <person name="Ng V."/>
            <person name="Clum A."/>
            <person name="Steindorff A."/>
            <person name="Ohm R.A."/>
            <person name="Martin F."/>
            <person name="Silar P."/>
            <person name="Natvig D.O."/>
            <person name="Lalanne C."/>
            <person name="Gautier V."/>
            <person name="Ament-Velasquez S.L."/>
            <person name="Kruys A."/>
            <person name="Hutchinson M.I."/>
            <person name="Powell A.J."/>
            <person name="Barry K."/>
            <person name="Miller A.N."/>
            <person name="Grigoriev I.V."/>
            <person name="Debuchy R."/>
            <person name="Gladieux P."/>
            <person name="Hiltunen Thoren M."/>
            <person name="Johannesson H."/>
        </authorList>
    </citation>
    <scope>NUCLEOTIDE SEQUENCE</scope>
    <source>
        <strain evidence="8">CBS 168.71</strain>
    </source>
</reference>
<protein>
    <recommendedName>
        <fullName evidence="7">C2H2-type domain-containing protein</fullName>
    </recommendedName>
</protein>
<dbReference type="SUPFAM" id="SSF57667">
    <property type="entry name" value="beta-beta-alpha zinc fingers"/>
    <property type="match status" value="1"/>
</dbReference>
<evidence type="ECO:0000256" key="4">
    <source>
        <dbReference type="ARBA" id="ARBA00022833"/>
    </source>
</evidence>
<dbReference type="PANTHER" id="PTHR24409">
    <property type="entry name" value="ZINC FINGER PROTEIN 142"/>
    <property type="match status" value="1"/>
</dbReference>
<dbReference type="Proteomes" id="UP001278766">
    <property type="component" value="Unassembled WGS sequence"/>
</dbReference>
<dbReference type="GO" id="GO:0000981">
    <property type="term" value="F:DNA-binding transcription factor activity, RNA polymerase II-specific"/>
    <property type="evidence" value="ECO:0007669"/>
    <property type="project" value="TreeGrafter"/>
</dbReference>
<keyword evidence="1" id="KW-0479">Metal-binding</keyword>
<dbReference type="InterPro" id="IPR036236">
    <property type="entry name" value="Znf_C2H2_sf"/>
</dbReference>
<evidence type="ECO:0000256" key="3">
    <source>
        <dbReference type="ARBA" id="ARBA00022771"/>
    </source>
</evidence>
<dbReference type="AlphaFoldDB" id="A0AAE0HMN0"/>
<feature type="domain" description="C2H2-type" evidence="7">
    <location>
        <begin position="210"/>
        <end position="241"/>
    </location>
</feature>
<keyword evidence="2" id="KW-0677">Repeat</keyword>
<dbReference type="PROSITE" id="PS50157">
    <property type="entry name" value="ZINC_FINGER_C2H2_2"/>
    <property type="match status" value="1"/>
</dbReference>
<dbReference type="GO" id="GO:0005634">
    <property type="term" value="C:nucleus"/>
    <property type="evidence" value="ECO:0007669"/>
    <property type="project" value="TreeGrafter"/>
</dbReference>
<reference evidence="8" key="2">
    <citation type="submission" date="2023-06" db="EMBL/GenBank/DDBJ databases">
        <authorList>
            <consortium name="Lawrence Berkeley National Laboratory"/>
            <person name="Haridas S."/>
            <person name="Hensen N."/>
            <person name="Bonometti L."/>
            <person name="Westerberg I."/>
            <person name="Brannstrom I.O."/>
            <person name="Guillou S."/>
            <person name="Cros-Aarteil S."/>
            <person name="Calhoun S."/>
            <person name="Kuo A."/>
            <person name="Mondo S."/>
            <person name="Pangilinan J."/>
            <person name="Riley R."/>
            <person name="Labutti K."/>
            <person name="Andreopoulos B."/>
            <person name="Lipzen A."/>
            <person name="Chen C."/>
            <person name="Yanf M."/>
            <person name="Daum C."/>
            <person name="Ng V."/>
            <person name="Clum A."/>
            <person name="Steindorff A."/>
            <person name="Ohm R."/>
            <person name="Martin F."/>
            <person name="Silar P."/>
            <person name="Natvig D."/>
            <person name="Lalanne C."/>
            <person name="Gautier V."/>
            <person name="Ament-Velasquez S.L."/>
            <person name="Kruys A."/>
            <person name="Hutchinson M.I."/>
            <person name="Powell A.J."/>
            <person name="Barry K."/>
            <person name="Miller A.N."/>
            <person name="Grigoriev I.V."/>
            <person name="Debuchy R."/>
            <person name="Gladieux P."/>
            <person name="Thoren M.H."/>
            <person name="Johannesson H."/>
        </authorList>
    </citation>
    <scope>NUCLEOTIDE SEQUENCE</scope>
    <source>
        <strain evidence="8">CBS 168.71</strain>
    </source>
</reference>
<evidence type="ECO:0000256" key="6">
    <source>
        <dbReference type="SAM" id="MobiDB-lite"/>
    </source>
</evidence>
<dbReference type="GeneID" id="87837270"/>
<organism evidence="8 9">
    <name type="scientific">Chaetomium fimeti</name>
    <dbReference type="NCBI Taxonomy" id="1854472"/>
    <lineage>
        <taxon>Eukaryota</taxon>
        <taxon>Fungi</taxon>
        <taxon>Dikarya</taxon>
        <taxon>Ascomycota</taxon>
        <taxon>Pezizomycotina</taxon>
        <taxon>Sordariomycetes</taxon>
        <taxon>Sordariomycetidae</taxon>
        <taxon>Sordariales</taxon>
        <taxon>Chaetomiaceae</taxon>
        <taxon>Chaetomium</taxon>
    </lineage>
</organism>
<gene>
    <name evidence="8" type="ORF">B0H64DRAFT_317249</name>
</gene>
<dbReference type="RefSeq" id="XP_062662760.1">
    <property type="nucleotide sequence ID" value="XM_062800322.1"/>
</dbReference>
<accession>A0AAE0HMN0</accession>
<feature type="region of interest" description="Disordered" evidence="6">
    <location>
        <begin position="322"/>
        <end position="347"/>
    </location>
</feature>
<dbReference type="GO" id="GO:0000977">
    <property type="term" value="F:RNA polymerase II transcription regulatory region sequence-specific DNA binding"/>
    <property type="evidence" value="ECO:0007669"/>
    <property type="project" value="TreeGrafter"/>
</dbReference>
<dbReference type="GO" id="GO:0008270">
    <property type="term" value="F:zinc ion binding"/>
    <property type="evidence" value="ECO:0007669"/>
    <property type="project" value="UniProtKB-KW"/>
</dbReference>
<comment type="caution">
    <text evidence="8">The sequence shown here is derived from an EMBL/GenBank/DDBJ whole genome shotgun (WGS) entry which is preliminary data.</text>
</comment>
<name>A0AAE0HMN0_9PEZI</name>
<dbReference type="EMBL" id="JAUEPN010000002">
    <property type="protein sequence ID" value="KAK3299246.1"/>
    <property type="molecule type" value="Genomic_DNA"/>
</dbReference>
<feature type="region of interest" description="Disordered" evidence="6">
    <location>
        <begin position="99"/>
        <end position="124"/>
    </location>
</feature>
<keyword evidence="9" id="KW-1185">Reference proteome</keyword>
<evidence type="ECO:0000259" key="7">
    <source>
        <dbReference type="PROSITE" id="PS50157"/>
    </source>
</evidence>
<evidence type="ECO:0000313" key="8">
    <source>
        <dbReference type="EMBL" id="KAK3299246.1"/>
    </source>
</evidence>